<organism evidence="1 2">
    <name type="scientific">Schistosoma mattheei</name>
    <dbReference type="NCBI Taxonomy" id="31246"/>
    <lineage>
        <taxon>Eukaryota</taxon>
        <taxon>Metazoa</taxon>
        <taxon>Spiralia</taxon>
        <taxon>Lophotrochozoa</taxon>
        <taxon>Platyhelminthes</taxon>
        <taxon>Trematoda</taxon>
        <taxon>Digenea</taxon>
        <taxon>Strigeidida</taxon>
        <taxon>Schistosomatoidea</taxon>
        <taxon>Schistosomatidae</taxon>
        <taxon>Schistosoma</taxon>
    </lineage>
</organism>
<evidence type="ECO:0000313" key="1">
    <source>
        <dbReference type="EMBL" id="VDP47283.1"/>
    </source>
</evidence>
<dbReference type="EMBL" id="UZAL01029297">
    <property type="protein sequence ID" value="VDP47283.1"/>
    <property type="molecule type" value="Genomic_DNA"/>
</dbReference>
<keyword evidence="2" id="KW-1185">Reference proteome</keyword>
<accession>A0A3P8HLV0</accession>
<name>A0A3P8HLV0_9TREM</name>
<dbReference type="Proteomes" id="UP000269396">
    <property type="component" value="Unassembled WGS sequence"/>
</dbReference>
<proteinExistence type="predicted"/>
<gene>
    <name evidence="1" type="ORF">SMTD_LOCUS8929</name>
</gene>
<sequence length="36" mass="4121">MTCLIENTIHVKTSKLNPSSNVHFHLGIKLIRPLHQ</sequence>
<reference evidence="1 2" key="1">
    <citation type="submission" date="2018-11" db="EMBL/GenBank/DDBJ databases">
        <authorList>
            <consortium name="Pathogen Informatics"/>
        </authorList>
    </citation>
    <scope>NUCLEOTIDE SEQUENCE [LARGE SCALE GENOMIC DNA]</scope>
    <source>
        <strain>Denwood</strain>
        <strain evidence="2">Zambia</strain>
    </source>
</reference>
<protein>
    <submittedName>
        <fullName evidence="1">Uncharacterized protein</fullName>
    </submittedName>
</protein>
<evidence type="ECO:0000313" key="2">
    <source>
        <dbReference type="Proteomes" id="UP000269396"/>
    </source>
</evidence>
<dbReference type="AlphaFoldDB" id="A0A3P8HLV0"/>